<evidence type="ECO:0000313" key="6">
    <source>
        <dbReference type="EMBL" id="PIZ99260.1"/>
    </source>
</evidence>
<evidence type="ECO:0000256" key="2">
    <source>
        <dbReference type="ARBA" id="ARBA00023235"/>
    </source>
</evidence>
<proteinExistence type="inferred from homology"/>
<dbReference type="InterPro" id="IPR020103">
    <property type="entry name" value="PsdUridine_synth_cat_dom_sf"/>
</dbReference>
<organism evidence="6 7">
    <name type="scientific">Candidatus Komeilibacteria bacterium CG_4_10_14_0_2_um_filter_37_10</name>
    <dbReference type="NCBI Taxonomy" id="1974470"/>
    <lineage>
        <taxon>Bacteria</taxon>
        <taxon>Candidatus Komeiliibacteriota</taxon>
    </lineage>
</organism>
<dbReference type="CDD" id="cd00165">
    <property type="entry name" value="S4"/>
    <property type="match status" value="1"/>
</dbReference>
<dbReference type="NCBIfam" id="TIGR00093">
    <property type="entry name" value="pseudouridine synthase"/>
    <property type="match status" value="1"/>
</dbReference>
<dbReference type="InterPro" id="IPR006145">
    <property type="entry name" value="PsdUridine_synth_RsuA/RluA"/>
</dbReference>
<dbReference type="InterPro" id="IPR050343">
    <property type="entry name" value="RsuA_PseudoU_synthase"/>
</dbReference>
<sequence>MRLQKYLSLCGFSSRREAEGLIKQGKIKVNQQVISQMGVQIEVGKDTVEAYGKQIVPPEKKIYLLLDKPANYLTTKKDPWQRPTVYQLLPKQYQHLFPVGRLDNDSEGLLLFTNDGDFTEKFLHPRYYHEKEYLVRYQSKIKSAFVDQLLKGIILEEGKAIADKVAIVDEYQLLIVLHQGFKRQIKRMAECCGYRVVGIKRVRLGKFPISKMKGHHWQLITKEDII</sequence>
<dbReference type="InterPro" id="IPR018496">
    <property type="entry name" value="PsdUridine_synth_RsuA/RluB_CS"/>
</dbReference>
<accession>A0A2M7VF96</accession>
<evidence type="ECO:0000256" key="4">
    <source>
        <dbReference type="RuleBase" id="RU003887"/>
    </source>
</evidence>
<dbReference type="CDD" id="cd02870">
    <property type="entry name" value="PseudoU_synth_RsuA_like"/>
    <property type="match status" value="1"/>
</dbReference>
<dbReference type="Pfam" id="PF00849">
    <property type="entry name" value="PseudoU_synth_2"/>
    <property type="match status" value="1"/>
</dbReference>
<evidence type="ECO:0000313" key="7">
    <source>
        <dbReference type="Proteomes" id="UP000230405"/>
    </source>
</evidence>
<dbReference type="Proteomes" id="UP000230405">
    <property type="component" value="Unassembled WGS sequence"/>
</dbReference>
<dbReference type="Gene3D" id="3.30.70.580">
    <property type="entry name" value="Pseudouridine synthase I, catalytic domain, N-terminal subdomain"/>
    <property type="match status" value="1"/>
</dbReference>
<dbReference type="PANTHER" id="PTHR47683">
    <property type="entry name" value="PSEUDOURIDINE SYNTHASE FAMILY PROTEIN-RELATED"/>
    <property type="match status" value="1"/>
</dbReference>
<dbReference type="Pfam" id="PF01479">
    <property type="entry name" value="S4"/>
    <property type="match status" value="1"/>
</dbReference>
<dbReference type="FunFam" id="3.10.290.10:FF:000003">
    <property type="entry name" value="Pseudouridine synthase"/>
    <property type="match status" value="1"/>
</dbReference>
<dbReference type="PANTHER" id="PTHR47683:SF2">
    <property type="entry name" value="RNA-BINDING S4 DOMAIN-CONTAINING PROTEIN"/>
    <property type="match status" value="1"/>
</dbReference>
<dbReference type="SUPFAM" id="SSF55174">
    <property type="entry name" value="Alpha-L RNA-binding motif"/>
    <property type="match status" value="1"/>
</dbReference>
<reference evidence="7" key="1">
    <citation type="submission" date="2017-09" db="EMBL/GenBank/DDBJ databases">
        <title>Depth-based differentiation of microbial function through sediment-hosted aquifers and enrichment of novel symbionts in the deep terrestrial subsurface.</title>
        <authorList>
            <person name="Probst A.J."/>
            <person name="Ladd B."/>
            <person name="Jarett J.K."/>
            <person name="Geller-Mcgrath D.E."/>
            <person name="Sieber C.M.K."/>
            <person name="Emerson J.B."/>
            <person name="Anantharaman K."/>
            <person name="Thomas B.C."/>
            <person name="Malmstrom R."/>
            <person name="Stieglmeier M."/>
            <person name="Klingl A."/>
            <person name="Woyke T."/>
            <person name="Ryan C.M."/>
            <person name="Banfield J.F."/>
        </authorList>
    </citation>
    <scope>NUCLEOTIDE SEQUENCE [LARGE SCALE GENOMIC DNA]</scope>
</reference>
<dbReference type="InterPro" id="IPR036986">
    <property type="entry name" value="S4_RNA-bd_sf"/>
</dbReference>
<dbReference type="Gene3D" id="3.30.70.1560">
    <property type="entry name" value="Alpha-L RNA-binding motif"/>
    <property type="match status" value="1"/>
</dbReference>
<feature type="domain" description="RNA-binding S4" evidence="5">
    <location>
        <begin position="1"/>
        <end position="81"/>
    </location>
</feature>
<dbReference type="PROSITE" id="PS50889">
    <property type="entry name" value="S4"/>
    <property type="match status" value="1"/>
</dbReference>
<dbReference type="EC" id="5.4.99.-" evidence="4"/>
<dbReference type="SUPFAM" id="SSF55120">
    <property type="entry name" value="Pseudouridine synthase"/>
    <property type="match status" value="1"/>
</dbReference>
<dbReference type="GO" id="GO:0003723">
    <property type="term" value="F:RNA binding"/>
    <property type="evidence" value="ECO:0007669"/>
    <property type="project" value="UniProtKB-KW"/>
</dbReference>
<protein>
    <recommendedName>
        <fullName evidence="4">Pseudouridine synthase</fullName>
        <ecNumber evidence="4">5.4.99.-</ecNumber>
    </recommendedName>
</protein>
<name>A0A2M7VF96_9BACT</name>
<dbReference type="InterPro" id="IPR020094">
    <property type="entry name" value="TruA/RsuA/RluB/E/F_N"/>
</dbReference>
<dbReference type="InterPro" id="IPR002942">
    <property type="entry name" value="S4_RNA-bd"/>
</dbReference>
<dbReference type="PROSITE" id="PS01149">
    <property type="entry name" value="PSI_RSU"/>
    <property type="match status" value="1"/>
</dbReference>
<dbReference type="GO" id="GO:0120159">
    <property type="term" value="F:rRNA pseudouridine synthase activity"/>
    <property type="evidence" value="ECO:0007669"/>
    <property type="project" value="UniProtKB-ARBA"/>
</dbReference>
<evidence type="ECO:0000256" key="3">
    <source>
        <dbReference type="PROSITE-ProRule" id="PRU00182"/>
    </source>
</evidence>
<comment type="similarity">
    <text evidence="1 4">Belongs to the pseudouridine synthase RsuA family.</text>
</comment>
<dbReference type="GO" id="GO:0000455">
    <property type="term" value="P:enzyme-directed rRNA pseudouridine synthesis"/>
    <property type="evidence" value="ECO:0007669"/>
    <property type="project" value="UniProtKB-ARBA"/>
</dbReference>
<dbReference type="EMBL" id="PFPO01000038">
    <property type="protein sequence ID" value="PIZ99260.1"/>
    <property type="molecule type" value="Genomic_DNA"/>
</dbReference>
<evidence type="ECO:0000256" key="1">
    <source>
        <dbReference type="ARBA" id="ARBA00008348"/>
    </source>
</evidence>
<gene>
    <name evidence="6" type="ORF">COX77_02005</name>
</gene>
<dbReference type="SMART" id="SM00363">
    <property type="entry name" value="S4"/>
    <property type="match status" value="1"/>
</dbReference>
<comment type="caution">
    <text evidence="6">The sequence shown here is derived from an EMBL/GenBank/DDBJ whole genome shotgun (WGS) entry which is preliminary data.</text>
</comment>
<keyword evidence="2 4" id="KW-0413">Isomerase</keyword>
<dbReference type="AlphaFoldDB" id="A0A2M7VF96"/>
<dbReference type="InterPro" id="IPR000748">
    <property type="entry name" value="PsdUridine_synth_RsuA/RluB/E/F"/>
</dbReference>
<keyword evidence="3" id="KW-0694">RNA-binding</keyword>
<dbReference type="InterPro" id="IPR042092">
    <property type="entry name" value="PsdUridine_s_RsuA/RluB/E/F_cat"/>
</dbReference>
<dbReference type="Gene3D" id="3.10.290.10">
    <property type="entry name" value="RNA-binding S4 domain"/>
    <property type="match status" value="1"/>
</dbReference>
<evidence type="ECO:0000259" key="5">
    <source>
        <dbReference type="SMART" id="SM00363"/>
    </source>
</evidence>